<evidence type="ECO:0000256" key="1">
    <source>
        <dbReference type="SAM" id="MobiDB-lite"/>
    </source>
</evidence>
<reference evidence="2" key="1">
    <citation type="journal article" date="2014" name="Int. J. Syst. Evol. Microbiol.">
        <title>Complete genome sequence of Corynebacterium casei LMG S-19264T (=DSM 44701T), isolated from a smear-ripened cheese.</title>
        <authorList>
            <consortium name="US DOE Joint Genome Institute (JGI-PGF)"/>
            <person name="Walter F."/>
            <person name="Albersmeier A."/>
            <person name="Kalinowski J."/>
            <person name="Ruckert C."/>
        </authorList>
    </citation>
    <scope>NUCLEOTIDE SEQUENCE</scope>
    <source>
        <strain evidence="2">JCM 4790</strain>
    </source>
</reference>
<feature type="compositionally biased region" description="Low complexity" evidence="1">
    <location>
        <begin position="35"/>
        <end position="59"/>
    </location>
</feature>
<reference evidence="2" key="2">
    <citation type="submission" date="2020-09" db="EMBL/GenBank/DDBJ databases">
        <authorList>
            <person name="Sun Q."/>
            <person name="Ohkuma M."/>
        </authorList>
    </citation>
    <scope>NUCLEOTIDE SEQUENCE</scope>
    <source>
        <strain evidence="2">JCM 4790</strain>
    </source>
</reference>
<sequence length="199" mass="20382">MRDGVEDRHVGAVEQQLAGERRAVERPVVEDGHRATAARPPAGRGRGAASPAAGRVAGPAAGGVAGPAAGGVRGTPTGPASVPGATALSRPSARLFKVVSFPSGPYGDGSAGRRPDSSAVPTVPAALVVPDVLVVLVRHVRRARTSVVLDVRRENHPRRGRGQDVSVVRGAVGVVPKTSARPLSRLSALQARRERPGRS</sequence>
<feature type="compositionally biased region" description="Gly residues" evidence="1">
    <location>
        <begin position="60"/>
        <end position="73"/>
    </location>
</feature>
<keyword evidence="3" id="KW-1185">Reference proteome</keyword>
<dbReference type="EMBL" id="BMVU01000099">
    <property type="protein sequence ID" value="GGY15213.1"/>
    <property type="molecule type" value="Genomic_DNA"/>
</dbReference>
<name>A0A918P330_9ACTN</name>
<evidence type="ECO:0000313" key="3">
    <source>
        <dbReference type="Proteomes" id="UP000619244"/>
    </source>
</evidence>
<feature type="compositionally biased region" description="Basic and acidic residues" evidence="1">
    <location>
        <begin position="1"/>
        <end position="11"/>
    </location>
</feature>
<feature type="compositionally biased region" description="Basic and acidic residues" evidence="1">
    <location>
        <begin position="19"/>
        <end position="34"/>
    </location>
</feature>
<comment type="caution">
    <text evidence="2">The sequence shown here is derived from an EMBL/GenBank/DDBJ whole genome shotgun (WGS) entry which is preliminary data.</text>
</comment>
<organism evidence="2 3">
    <name type="scientific">Streptomyces minutiscleroticus</name>
    <dbReference type="NCBI Taxonomy" id="68238"/>
    <lineage>
        <taxon>Bacteria</taxon>
        <taxon>Bacillati</taxon>
        <taxon>Actinomycetota</taxon>
        <taxon>Actinomycetes</taxon>
        <taxon>Kitasatosporales</taxon>
        <taxon>Streptomycetaceae</taxon>
        <taxon>Streptomyces</taxon>
    </lineage>
</organism>
<protein>
    <submittedName>
        <fullName evidence="2">Uncharacterized protein</fullName>
    </submittedName>
</protein>
<dbReference type="Proteomes" id="UP000619244">
    <property type="component" value="Unassembled WGS sequence"/>
</dbReference>
<feature type="region of interest" description="Disordered" evidence="1">
    <location>
        <begin position="1"/>
        <end position="86"/>
    </location>
</feature>
<evidence type="ECO:0000313" key="2">
    <source>
        <dbReference type="EMBL" id="GGY15213.1"/>
    </source>
</evidence>
<dbReference type="AlphaFoldDB" id="A0A918P330"/>
<proteinExistence type="predicted"/>
<accession>A0A918P330</accession>
<gene>
    <name evidence="2" type="ORF">GCM10010358_78990</name>
</gene>